<gene>
    <name evidence="1" type="ORF">J2Z75_001291</name>
</gene>
<proteinExistence type="predicted"/>
<protein>
    <submittedName>
        <fullName evidence="1">UDP-2,4-diacetamido-2,4, 6-trideoxy-beta-L-altropyranose hydrolase</fullName>
    </submittedName>
</protein>
<evidence type="ECO:0000313" key="1">
    <source>
        <dbReference type="EMBL" id="MBP1857795.1"/>
    </source>
</evidence>
<dbReference type="Proteomes" id="UP000823786">
    <property type="component" value="Unassembled WGS sequence"/>
</dbReference>
<reference evidence="1 2" key="1">
    <citation type="submission" date="2021-03" db="EMBL/GenBank/DDBJ databases">
        <title>Genomic Encyclopedia of Type Strains, Phase IV (KMG-IV): sequencing the most valuable type-strain genomes for metagenomic binning, comparative biology and taxonomic classification.</title>
        <authorList>
            <person name="Goeker M."/>
        </authorList>
    </citation>
    <scope>NUCLEOTIDE SEQUENCE [LARGE SCALE GENOMIC DNA]</scope>
    <source>
        <strain evidence="1 2">DSM 26427</strain>
    </source>
</reference>
<comment type="caution">
    <text evidence="1">The sequence shown here is derived from an EMBL/GenBank/DDBJ whole genome shotgun (WGS) entry which is preliminary data.</text>
</comment>
<keyword evidence="1" id="KW-0378">Hydrolase</keyword>
<name>A0ABS4EIM8_9HYPH</name>
<dbReference type="GO" id="GO:0016787">
    <property type="term" value="F:hydrolase activity"/>
    <property type="evidence" value="ECO:0007669"/>
    <property type="project" value="UniProtKB-KW"/>
</dbReference>
<keyword evidence="2" id="KW-1185">Reference proteome</keyword>
<sequence length="349" mass="38363">MIIPVVFRCNASSRVGLGHLMRCREMARLLTERGHVCAIVGPSEDLREPNDAKLFSRWIPLLGDYSCEQDARDFLAVCREMNAVHAVMDDYRVDPAYQASLKAHGIRFLQQFDASKPWDFHADIIVNSNPYERAEDYAAYVKNPNARLLLGPRYAVLRPEFSALDIRPAGRPVQRILVSFGGGDDLGAIRLTLEALMETAGAQNVTAIVVSGNSNPRNKANENLIAELPKGRAEFFMHPKKVAELMNSCDLAIIAGGTMSYEAALCTLPMILVALAPNQVRPCRGWADKAGAKMLGTIDNVTRSMIRETIEPLLADTAQRTEMAVRGQAMVDKSGGLRLIAALLEEDAI</sequence>
<dbReference type="NCBIfam" id="TIGR03590">
    <property type="entry name" value="PseG"/>
    <property type="match status" value="1"/>
</dbReference>
<dbReference type="EMBL" id="JAGGJV010000002">
    <property type="protein sequence ID" value="MBP1857795.1"/>
    <property type="molecule type" value="Genomic_DNA"/>
</dbReference>
<accession>A0ABS4EIM8</accession>
<dbReference type="Gene3D" id="3.40.50.11190">
    <property type="match status" value="1"/>
</dbReference>
<evidence type="ECO:0000313" key="2">
    <source>
        <dbReference type="Proteomes" id="UP000823786"/>
    </source>
</evidence>
<dbReference type="SUPFAM" id="SSF53756">
    <property type="entry name" value="UDP-Glycosyltransferase/glycogen phosphorylase"/>
    <property type="match status" value="1"/>
</dbReference>
<dbReference type="Gene3D" id="3.40.50.2000">
    <property type="entry name" value="Glycogen Phosphorylase B"/>
    <property type="match status" value="1"/>
</dbReference>
<organism evidence="1 2">
    <name type="scientific">Rhizobium herbae</name>
    <dbReference type="NCBI Taxonomy" id="508661"/>
    <lineage>
        <taxon>Bacteria</taxon>
        <taxon>Pseudomonadati</taxon>
        <taxon>Pseudomonadota</taxon>
        <taxon>Alphaproteobacteria</taxon>
        <taxon>Hyphomicrobiales</taxon>
        <taxon>Rhizobiaceae</taxon>
        <taxon>Rhizobium/Agrobacterium group</taxon>
        <taxon>Rhizobium</taxon>
    </lineage>
</organism>
<dbReference type="InterPro" id="IPR020023">
    <property type="entry name" value="PseG"/>
</dbReference>
<dbReference type="RefSeq" id="WP_209849418.1">
    <property type="nucleotide sequence ID" value="NZ_JAGGJV010000002.1"/>
</dbReference>